<gene>
    <name evidence="1" type="ORF">HETIRDRAFT_311214</name>
</gene>
<organism evidence="1 2">
    <name type="scientific">Heterobasidion irregulare (strain TC 32-1)</name>
    <dbReference type="NCBI Taxonomy" id="747525"/>
    <lineage>
        <taxon>Eukaryota</taxon>
        <taxon>Fungi</taxon>
        <taxon>Dikarya</taxon>
        <taxon>Basidiomycota</taxon>
        <taxon>Agaricomycotina</taxon>
        <taxon>Agaricomycetes</taxon>
        <taxon>Russulales</taxon>
        <taxon>Bondarzewiaceae</taxon>
        <taxon>Heterobasidion</taxon>
        <taxon>Heterobasidion annosum species complex</taxon>
    </lineage>
</organism>
<keyword evidence="2" id="KW-1185">Reference proteome</keyword>
<evidence type="ECO:0000313" key="2">
    <source>
        <dbReference type="Proteomes" id="UP000030671"/>
    </source>
</evidence>
<dbReference type="Gene3D" id="1.25.10.10">
    <property type="entry name" value="Leucine-rich Repeat Variant"/>
    <property type="match status" value="1"/>
</dbReference>
<accession>W4KMS7</accession>
<dbReference type="RefSeq" id="XP_009543084.1">
    <property type="nucleotide sequence ID" value="XM_009544789.1"/>
</dbReference>
<dbReference type="HOGENOM" id="CLU_1768320_0_0_1"/>
<dbReference type="OrthoDB" id="29308at2759"/>
<dbReference type="AlphaFoldDB" id="W4KMS7"/>
<dbReference type="Proteomes" id="UP000030671">
    <property type="component" value="Unassembled WGS sequence"/>
</dbReference>
<dbReference type="KEGG" id="hir:HETIRDRAFT_311214"/>
<evidence type="ECO:0000313" key="1">
    <source>
        <dbReference type="EMBL" id="ETW86336.1"/>
    </source>
</evidence>
<dbReference type="eggNOG" id="KOG1062">
    <property type="taxonomic scope" value="Eukaryota"/>
</dbReference>
<dbReference type="InterPro" id="IPR011989">
    <property type="entry name" value="ARM-like"/>
</dbReference>
<dbReference type="GeneID" id="20669851"/>
<proteinExistence type="predicted"/>
<dbReference type="STRING" id="747525.W4KMS7"/>
<protein>
    <submittedName>
        <fullName evidence="1">Uncharacterized protein</fullName>
    </submittedName>
</protein>
<dbReference type="InParanoid" id="W4KMS7"/>
<dbReference type="EMBL" id="KI925455">
    <property type="protein sequence ID" value="ETW86336.1"/>
    <property type="molecule type" value="Genomic_DNA"/>
</dbReference>
<sequence length="147" mass="16317">MDIGPFISSGALSRSHYTLVRNVEGASTSQEADGYLLAEVGKLRDRLSLPGLSSRQCKECFVLILYCSMSVTSNILANQVEFALHHAVNLAEAGSTIHERRIGIQFRVALCVYLTVYDTVGYSFCAEIMPPNHELHLMLVNTLRKVR</sequence>
<name>W4KMS7_HETIT</name>
<reference evidence="1 2" key="1">
    <citation type="journal article" date="2012" name="New Phytol.">
        <title>Insight into trade-off between wood decay and parasitism from the genome of a fungal forest pathogen.</title>
        <authorList>
            <person name="Olson A."/>
            <person name="Aerts A."/>
            <person name="Asiegbu F."/>
            <person name="Belbahri L."/>
            <person name="Bouzid O."/>
            <person name="Broberg A."/>
            <person name="Canback B."/>
            <person name="Coutinho P.M."/>
            <person name="Cullen D."/>
            <person name="Dalman K."/>
            <person name="Deflorio G."/>
            <person name="van Diepen L.T."/>
            <person name="Dunand C."/>
            <person name="Duplessis S."/>
            <person name="Durling M."/>
            <person name="Gonthier P."/>
            <person name="Grimwood J."/>
            <person name="Fossdal C.G."/>
            <person name="Hansson D."/>
            <person name="Henrissat B."/>
            <person name="Hietala A."/>
            <person name="Himmelstrand K."/>
            <person name="Hoffmeister D."/>
            <person name="Hogberg N."/>
            <person name="James T.Y."/>
            <person name="Karlsson M."/>
            <person name="Kohler A."/>
            <person name="Kues U."/>
            <person name="Lee Y.H."/>
            <person name="Lin Y.C."/>
            <person name="Lind M."/>
            <person name="Lindquist E."/>
            <person name="Lombard V."/>
            <person name="Lucas S."/>
            <person name="Lunden K."/>
            <person name="Morin E."/>
            <person name="Murat C."/>
            <person name="Park J."/>
            <person name="Raffaello T."/>
            <person name="Rouze P."/>
            <person name="Salamov A."/>
            <person name="Schmutz J."/>
            <person name="Solheim H."/>
            <person name="Stahlberg J."/>
            <person name="Velez H."/>
            <person name="de Vries R.P."/>
            <person name="Wiebenga A."/>
            <person name="Woodward S."/>
            <person name="Yakovlev I."/>
            <person name="Garbelotto M."/>
            <person name="Martin F."/>
            <person name="Grigoriev I.V."/>
            <person name="Stenlid J."/>
        </authorList>
    </citation>
    <scope>NUCLEOTIDE SEQUENCE [LARGE SCALE GENOMIC DNA]</scope>
    <source>
        <strain evidence="1 2">TC 32-1</strain>
    </source>
</reference>